<proteinExistence type="predicted"/>
<evidence type="ECO:0000256" key="1">
    <source>
        <dbReference type="SAM" id="MobiDB-lite"/>
    </source>
</evidence>
<evidence type="ECO:0000313" key="2">
    <source>
        <dbReference type="EMBL" id="KAK7201505.1"/>
    </source>
</evidence>
<protein>
    <submittedName>
        <fullName evidence="2">Uncharacterized protein</fullName>
    </submittedName>
</protein>
<organism evidence="2 3">
    <name type="scientific">Novymonas esmeraldas</name>
    <dbReference type="NCBI Taxonomy" id="1808958"/>
    <lineage>
        <taxon>Eukaryota</taxon>
        <taxon>Discoba</taxon>
        <taxon>Euglenozoa</taxon>
        <taxon>Kinetoplastea</taxon>
        <taxon>Metakinetoplastina</taxon>
        <taxon>Trypanosomatida</taxon>
        <taxon>Trypanosomatidae</taxon>
        <taxon>Novymonas</taxon>
    </lineage>
</organism>
<name>A0AAW0F4L8_9TRYP</name>
<dbReference type="Proteomes" id="UP001430356">
    <property type="component" value="Unassembled WGS sequence"/>
</dbReference>
<sequence>MHQFVVQKKNRVGEEVWTTRILTVDTENHVLHLSKRREAGLLSHHSMVTIKKVAVWPSYSWLFHSSAFFLGDSRLTLCITGSTVTHGESSAVTRLLRLRTRKMTAPERTALEASRQHLTGDEASSESDVVVEDAEVYRSDGWMLRCMTEDDMQALLSALSIAVIDTTRMKGEFRKSA</sequence>
<feature type="region of interest" description="Disordered" evidence="1">
    <location>
        <begin position="107"/>
        <end position="127"/>
    </location>
</feature>
<dbReference type="EMBL" id="JAECZO010000016">
    <property type="protein sequence ID" value="KAK7201505.1"/>
    <property type="molecule type" value="Genomic_DNA"/>
</dbReference>
<keyword evidence="3" id="KW-1185">Reference proteome</keyword>
<gene>
    <name evidence="2" type="ORF">NESM_000214300</name>
</gene>
<accession>A0AAW0F4L8</accession>
<reference evidence="2 3" key="1">
    <citation type="journal article" date="2021" name="MBio">
        <title>A New Model Trypanosomatid, Novymonas esmeraldas: Genomic Perception of Its 'Candidatus Pandoraea novymonadis' Endosymbiont.</title>
        <authorList>
            <person name="Zakharova A."/>
            <person name="Saura A."/>
            <person name="Butenko A."/>
            <person name="Podesvova L."/>
            <person name="Warmusova S."/>
            <person name="Kostygov A.Y."/>
            <person name="Nenarokova A."/>
            <person name="Lukes J."/>
            <person name="Opperdoes F.R."/>
            <person name="Yurchenko V."/>
        </authorList>
    </citation>
    <scope>NUCLEOTIDE SEQUENCE [LARGE SCALE GENOMIC DNA]</scope>
    <source>
        <strain evidence="2 3">E262AT.01</strain>
    </source>
</reference>
<evidence type="ECO:0000313" key="3">
    <source>
        <dbReference type="Proteomes" id="UP001430356"/>
    </source>
</evidence>
<comment type="caution">
    <text evidence="2">The sequence shown here is derived from an EMBL/GenBank/DDBJ whole genome shotgun (WGS) entry which is preliminary data.</text>
</comment>
<dbReference type="AlphaFoldDB" id="A0AAW0F4L8"/>